<feature type="binding site" evidence="8">
    <location>
        <position position="200"/>
    </location>
    <ligand>
        <name>Zn(2+)</name>
        <dbReference type="ChEBI" id="CHEBI:29105"/>
        <label>1</label>
    </ligand>
</feature>
<dbReference type="EMBL" id="JACHDY010000003">
    <property type="protein sequence ID" value="MBB5317810.1"/>
    <property type="molecule type" value="Genomic_DNA"/>
</dbReference>
<organism evidence="13 14">
    <name type="scientific">Tunturiibacter empetritectus</name>
    <dbReference type="NCBI Taxonomy" id="3069691"/>
    <lineage>
        <taxon>Bacteria</taxon>
        <taxon>Pseudomonadati</taxon>
        <taxon>Acidobacteriota</taxon>
        <taxon>Terriglobia</taxon>
        <taxon>Terriglobales</taxon>
        <taxon>Acidobacteriaceae</taxon>
        <taxon>Tunturiibacter</taxon>
    </lineage>
</organism>
<evidence type="ECO:0000256" key="1">
    <source>
        <dbReference type="ARBA" id="ARBA00022705"/>
    </source>
</evidence>
<evidence type="ECO:0000256" key="10">
    <source>
        <dbReference type="SAM" id="MobiDB-lite"/>
    </source>
</evidence>
<sequence length="416" mass="44470">MATTQTKDYYGTLGVKKTATTDEIRKAFRKAARKYHPDVNPNDKKAEEKFKEISEANDVLSDEKKRKIYDQFGFYSDNIDPAAAEAAARGGYGGGASSGGGYGGAQRGPRGGQEVPFDFGGFDFSDFQSGRAAQQQEPGGGFGGSFKDIFSGMFNGGKQAARGPQPGTDLEYQVSVDFWTAVRGGVARLEIQRQEVCPTCKGKSTTGGSVECPECHGSGQVTQMGGRMKFNIQCPRCGGSGKVQNSCPTCDGEGVVTKREPLEFRIKAGTRDGQRIRLAGKGNAGINGGPAGDLFLIIKAGTNPVFTRSADDIYVTVPVTMTEAALGAKIDVPTIDSHEGGARTQLKIPPGTQTGQKLRLREKGVPSASREGVRGDEIVEVKIVVPKVQDERSKEILRELAKLNPEDPREDLFAKA</sequence>
<dbReference type="InterPro" id="IPR036869">
    <property type="entry name" value="J_dom_sf"/>
</dbReference>
<dbReference type="Pfam" id="PF00684">
    <property type="entry name" value="DnaJ_CXXCXGXG"/>
    <property type="match status" value="1"/>
</dbReference>
<dbReference type="PRINTS" id="PR00625">
    <property type="entry name" value="JDOMAIN"/>
</dbReference>
<dbReference type="GO" id="GO:0005737">
    <property type="term" value="C:cytoplasm"/>
    <property type="evidence" value="ECO:0007669"/>
    <property type="project" value="UniProtKB-SubCell"/>
</dbReference>
<dbReference type="InterPro" id="IPR012724">
    <property type="entry name" value="DnaJ"/>
</dbReference>
<feature type="binding site" evidence="8">
    <location>
        <position position="247"/>
    </location>
    <ligand>
        <name>Zn(2+)</name>
        <dbReference type="ChEBI" id="CHEBI:29105"/>
        <label>1</label>
    </ligand>
</feature>
<dbReference type="CDD" id="cd10719">
    <property type="entry name" value="DnaJ_zf"/>
    <property type="match status" value="1"/>
</dbReference>
<evidence type="ECO:0000313" key="13">
    <source>
        <dbReference type="EMBL" id="MBB5317810.1"/>
    </source>
</evidence>
<dbReference type="GO" id="GO:0042026">
    <property type="term" value="P:protein refolding"/>
    <property type="evidence" value="ECO:0007669"/>
    <property type="project" value="TreeGrafter"/>
</dbReference>
<keyword evidence="5 8" id="KW-0862">Zinc</keyword>
<evidence type="ECO:0000259" key="11">
    <source>
        <dbReference type="PROSITE" id="PS50076"/>
    </source>
</evidence>
<feature type="domain" description="CR-type" evidence="12">
    <location>
        <begin position="184"/>
        <end position="259"/>
    </location>
</feature>
<proteinExistence type="inferred from homology"/>
<evidence type="ECO:0000256" key="2">
    <source>
        <dbReference type="ARBA" id="ARBA00022723"/>
    </source>
</evidence>
<comment type="caution">
    <text evidence="13">The sequence shown here is derived from an EMBL/GenBank/DDBJ whole genome shotgun (WGS) entry which is preliminary data.</text>
</comment>
<dbReference type="InterPro" id="IPR001623">
    <property type="entry name" value="DnaJ_domain"/>
</dbReference>
<dbReference type="Gene3D" id="2.60.260.20">
    <property type="entry name" value="Urease metallochaperone UreE, N-terminal domain"/>
    <property type="match status" value="2"/>
</dbReference>
<evidence type="ECO:0000256" key="3">
    <source>
        <dbReference type="ARBA" id="ARBA00022737"/>
    </source>
</evidence>
<feature type="compositionally biased region" description="Gly residues" evidence="10">
    <location>
        <begin position="90"/>
        <end position="111"/>
    </location>
</feature>
<dbReference type="PROSITE" id="PS50076">
    <property type="entry name" value="DNAJ_2"/>
    <property type="match status" value="1"/>
</dbReference>
<comment type="subunit">
    <text evidence="8">Homodimer.</text>
</comment>
<evidence type="ECO:0000259" key="12">
    <source>
        <dbReference type="PROSITE" id="PS51188"/>
    </source>
</evidence>
<dbReference type="FunFam" id="2.60.260.20:FF:000005">
    <property type="entry name" value="Chaperone protein dnaJ 1, mitochondrial"/>
    <property type="match status" value="1"/>
</dbReference>
<feature type="binding site" evidence="8">
    <location>
        <position position="250"/>
    </location>
    <ligand>
        <name>Zn(2+)</name>
        <dbReference type="ChEBI" id="CHEBI:29105"/>
        <label>1</label>
    </ligand>
</feature>
<dbReference type="HAMAP" id="MF_01152">
    <property type="entry name" value="DnaJ"/>
    <property type="match status" value="1"/>
</dbReference>
<gene>
    <name evidence="8" type="primary">dnaJ</name>
    <name evidence="13" type="ORF">HDF09_002496</name>
</gene>
<keyword evidence="2 8" id="KW-0479">Metal-binding</keyword>
<feature type="binding site" evidence="8">
    <location>
        <position position="212"/>
    </location>
    <ligand>
        <name>Zn(2+)</name>
        <dbReference type="ChEBI" id="CHEBI:29105"/>
        <label>2</label>
    </ligand>
</feature>
<feature type="zinc finger region" description="CR-type" evidence="9">
    <location>
        <begin position="184"/>
        <end position="259"/>
    </location>
</feature>
<dbReference type="GO" id="GO:0006260">
    <property type="term" value="P:DNA replication"/>
    <property type="evidence" value="ECO:0007669"/>
    <property type="project" value="UniProtKB-KW"/>
</dbReference>
<dbReference type="SUPFAM" id="SSF57938">
    <property type="entry name" value="DnaJ/Hsp40 cysteine-rich domain"/>
    <property type="match status" value="1"/>
</dbReference>
<feature type="binding site" evidence="8">
    <location>
        <position position="215"/>
    </location>
    <ligand>
        <name>Zn(2+)</name>
        <dbReference type="ChEBI" id="CHEBI:29105"/>
        <label>2</label>
    </ligand>
</feature>
<keyword evidence="1 8" id="KW-0235">DNA replication</keyword>
<dbReference type="InterPro" id="IPR008971">
    <property type="entry name" value="HSP40/DnaJ_pept-bd"/>
</dbReference>
<dbReference type="PANTHER" id="PTHR43096:SF52">
    <property type="entry name" value="DNAJ HOMOLOG 1, MITOCHONDRIAL-RELATED"/>
    <property type="match status" value="1"/>
</dbReference>
<protein>
    <recommendedName>
        <fullName evidence="8">Chaperone protein DnaJ</fullName>
    </recommendedName>
</protein>
<accession>A0A7W8III1</accession>
<dbReference type="InterPro" id="IPR001305">
    <property type="entry name" value="HSP_DnaJ_Cys-rich_dom"/>
</dbReference>
<evidence type="ECO:0000256" key="7">
    <source>
        <dbReference type="ARBA" id="ARBA00023186"/>
    </source>
</evidence>
<dbReference type="Gene3D" id="2.10.230.10">
    <property type="entry name" value="Heat shock protein DnaJ, cysteine-rich domain"/>
    <property type="match status" value="1"/>
</dbReference>
<dbReference type="GO" id="GO:0005524">
    <property type="term" value="F:ATP binding"/>
    <property type="evidence" value="ECO:0007669"/>
    <property type="project" value="InterPro"/>
</dbReference>
<dbReference type="InterPro" id="IPR036410">
    <property type="entry name" value="HSP_DnaJ_Cys-rich_dom_sf"/>
</dbReference>
<evidence type="ECO:0000256" key="4">
    <source>
        <dbReference type="ARBA" id="ARBA00022771"/>
    </source>
</evidence>
<evidence type="ECO:0000256" key="6">
    <source>
        <dbReference type="ARBA" id="ARBA00023016"/>
    </source>
</evidence>
<feature type="binding site" evidence="8">
    <location>
        <position position="197"/>
    </location>
    <ligand>
        <name>Zn(2+)</name>
        <dbReference type="ChEBI" id="CHEBI:29105"/>
        <label>1</label>
    </ligand>
</feature>
<feature type="binding site" evidence="8">
    <location>
        <position position="234"/>
    </location>
    <ligand>
        <name>Zn(2+)</name>
        <dbReference type="ChEBI" id="CHEBI:29105"/>
        <label>2</label>
    </ligand>
</feature>
<dbReference type="AlphaFoldDB" id="A0A7W8III1"/>
<feature type="domain" description="J" evidence="11">
    <location>
        <begin position="8"/>
        <end position="73"/>
    </location>
</feature>
<dbReference type="GO" id="GO:0031072">
    <property type="term" value="F:heat shock protein binding"/>
    <property type="evidence" value="ECO:0007669"/>
    <property type="project" value="InterPro"/>
</dbReference>
<dbReference type="Proteomes" id="UP000568106">
    <property type="component" value="Unassembled WGS sequence"/>
</dbReference>
<dbReference type="SUPFAM" id="SSF46565">
    <property type="entry name" value="Chaperone J-domain"/>
    <property type="match status" value="1"/>
</dbReference>
<comment type="subcellular location">
    <subcellularLocation>
        <location evidence="8">Cytoplasm</location>
    </subcellularLocation>
</comment>
<comment type="function">
    <text evidence="8">Participates actively in the response to hyperosmotic and heat shock by preventing the aggregation of stress-denatured proteins and by disaggregating proteins, also in an autonomous, DnaK-independent fashion. Unfolded proteins bind initially to DnaJ; upon interaction with the DnaJ-bound protein, DnaK hydrolyzes its bound ATP, resulting in the formation of a stable complex. GrpE releases ADP from DnaK; ATP binding to DnaK triggers the release of the substrate protein, thus completing the reaction cycle. Several rounds of ATP-dependent interactions between DnaJ, DnaK and GrpE are required for fully efficient folding. Also involved, together with DnaK and GrpE, in the DNA replication of plasmids through activation of initiation proteins.</text>
</comment>
<comment type="similarity">
    <text evidence="8">Belongs to the DnaJ family.</text>
</comment>
<dbReference type="InterPro" id="IPR002939">
    <property type="entry name" value="DnaJ_C"/>
</dbReference>
<evidence type="ECO:0000256" key="8">
    <source>
        <dbReference type="HAMAP-Rule" id="MF_01152"/>
    </source>
</evidence>
<dbReference type="GO" id="GO:0009408">
    <property type="term" value="P:response to heat"/>
    <property type="evidence" value="ECO:0007669"/>
    <property type="project" value="InterPro"/>
</dbReference>
<dbReference type="PROSITE" id="PS51188">
    <property type="entry name" value="ZF_CR"/>
    <property type="match status" value="1"/>
</dbReference>
<evidence type="ECO:0000256" key="5">
    <source>
        <dbReference type="ARBA" id="ARBA00022833"/>
    </source>
</evidence>
<name>A0A7W8III1_9BACT</name>
<dbReference type="SMART" id="SM00271">
    <property type="entry name" value="DnaJ"/>
    <property type="match status" value="1"/>
</dbReference>
<keyword evidence="7 8" id="KW-0143">Chaperone</keyword>
<dbReference type="Pfam" id="PF01556">
    <property type="entry name" value="DnaJ_C"/>
    <property type="match status" value="1"/>
</dbReference>
<reference evidence="13" key="1">
    <citation type="submission" date="2020-08" db="EMBL/GenBank/DDBJ databases">
        <title>Genomic Encyclopedia of Type Strains, Phase IV (KMG-V): Genome sequencing to study the core and pangenomes of soil and plant-associated prokaryotes.</title>
        <authorList>
            <person name="Whitman W."/>
        </authorList>
    </citation>
    <scope>NUCLEOTIDE SEQUENCE [LARGE SCALE GENOMIC DNA]</scope>
    <source>
        <strain evidence="13">M8UP27</strain>
    </source>
</reference>
<feature type="binding site" evidence="8">
    <location>
        <position position="237"/>
    </location>
    <ligand>
        <name>Zn(2+)</name>
        <dbReference type="ChEBI" id="CHEBI:29105"/>
        <label>2</label>
    </ligand>
</feature>
<dbReference type="Gene3D" id="1.10.287.110">
    <property type="entry name" value="DnaJ domain"/>
    <property type="match status" value="1"/>
</dbReference>
<dbReference type="PANTHER" id="PTHR43096">
    <property type="entry name" value="DNAJ HOMOLOG 1, MITOCHONDRIAL-RELATED"/>
    <property type="match status" value="1"/>
</dbReference>
<comment type="domain">
    <text evidence="8">The J domain is necessary and sufficient to stimulate DnaK ATPase activity. Zinc center 1 plays an important role in the autonomous, DnaK-independent chaperone activity of DnaJ. Zinc center 2 is essential for interaction with DnaK and for DnaJ activity.</text>
</comment>
<dbReference type="CDD" id="cd10747">
    <property type="entry name" value="DnaJ_C"/>
    <property type="match status" value="1"/>
</dbReference>
<dbReference type="PROSITE" id="PS00636">
    <property type="entry name" value="DNAJ_1"/>
    <property type="match status" value="1"/>
</dbReference>
<keyword evidence="4 8" id="KW-0863">Zinc-finger</keyword>
<dbReference type="SUPFAM" id="SSF49493">
    <property type="entry name" value="HSP40/DnaJ peptide-binding domain"/>
    <property type="match status" value="2"/>
</dbReference>
<dbReference type="GO" id="GO:0051082">
    <property type="term" value="F:unfolded protein binding"/>
    <property type="evidence" value="ECO:0007669"/>
    <property type="project" value="UniProtKB-UniRule"/>
</dbReference>
<feature type="region of interest" description="Disordered" evidence="10">
    <location>
        <begin position="89"/>
        <end position="116"/>
    </location>
</feature>
<comment type="caution">
    <text evidence="8">Lacks conserved residue(s) required for the propagation of feature annotation.</text>
</comment>
<keyword evidence="14" id="KW-1185">Reference proteome</keyword>
<dbReference type="Pfam" id="PF00226">
    <property type="entry name" value="DnaJ"/>
    <property type="match status" value="1"/>
</dbReference>
<evidence type="ECO:0000256" key="9">
    <source>
        <dbReference type="PROSITE-ProRule" id="PRU00546"/>
    </source>
</evidence>
<evidence type="ECO:0000313" key="14">
    <source>
        <dbReference type="Proteomes" id="UP000568106"/>
    </source>
</evidence>
<keyword evidence="3 8" id="KW-0677">Repeat</keyword>
<dbReference type="InterPro" id="IPR018253">
    <property type="entry name" value="DnaJ_domain_CS"/>
</dbReference>
<keyword evidence="6 8" id="KW-0346">Stress response</keyword>
<comment type="cofactor">
    <cofactor evidence="8">
        <name>Zn(2+)</name>
        <dbReference type="ChEBI" id="CHEBI:29105"/>
    </cofactor>
    <text evidence="8">Binds 2 Zn(2+) ions per monomer.</text>
</comment>
<keyword evidence="8" id="KW-0963">Cytoplasm</keyword>
<dbReference type="CDD" id="cd06257">
    <property type="entry name" value="DnaJ"/>
    <property type="match status" value="1"/>
</dbReference>
<dbReference type="GO" id="GO:0008270">
    <property type="term" value="F:zinc ion binding"/>
    <property type="evidence" value="ECO:0007669"/>
    <property type="project" value="UniProtKB-UniRule"/>
</dbReference>